<dbReference type="EMBL" id="AAKCOG010000012">
    <property type="protein sequence ID" value="ECQ7195234.1"/>
    <property type="molecule type" value="Genomic_DNA"/>
</dbReference>
<name>A0A3V0NT40_SALET</name>
<evidence type="ECO:0000313" key="1">
    <source>
        <dbReference type="EMBL" id="ECQ7195234.1"/>
    </source>
</evidence>
<protein>
    <recommendedName>
        <fullName evidence="2">DNA-binding protein</fullName>
    </recommendedName>
</protein>
<proteinExistence type="predicted"/>
<accession>A0A3V0NT40</accession>
<dbReference type="AlphaFoldDB" id="A0A3V0NT40"/>
<reference evidence="1" key="1">
    <citation type="submission" date="2019-08" db="EMBL/GenBank/DDBJ databases">
        <authorList>
            <person name="Ashton P.M."/>
            <person name="Dallman T."/>
            <person name="Nair S."/>
            <person name="De Pinna E."/>
            <person name="Peters T."/>
            <person name="Grant K."/>
        </authorList>
    </citation>
    <scope>NUCLEOTIDE SEQUENCE</scope>
    <source>
        <strain evidence="1">795400</strain>
    </source>
</reference>
<evidence type="ECO:0008006" key="2">
    <source>
        <dbReference type="Google" id="ProtNLM"/>
    </source>
</evidence>
<gene>
    <name evidence="1" type="ORF">FZ523_15840</name>
</gene>
<organism evidence="1">
    <name type="scientific">Salmonella enterica I</name>
    <dbReference type="NCBI Taxonomy" id="59201"/>
    <lineage>
        <taxon>Bacteria</taxon>
        <taxon>Pseudomonadati</taxon>
        <taxon>Pseudomonadota</taxon>
        <taxon>Gammaproteobacteria</taxon>
        <taxon>Enterobacterales</taxon>
        <taxon>Enterobacteriaceae</taxon>
        <taxon>Salmonella</taxon>
    </lineage>
</organism>
<sequence>MNITAANLTPVNKVLSTRPEDLITPSAAQKLVGITATEWHYARRYRIDTNDFPINYGVGNGRYALFSASEVTAFFNRFKK</sequence>
<comment type="caution">
    <text evidence="1">The sequence shown here is derived from an EMBL/GenBank/DDBJ whole genome shotgun (WGS) entry which is preliminary data.</text>
</comment>